<dbReference type="CDD" id="cd01672">
    <property type="entry name" value="TMPK"/>
    <property type="match status" value="1"/>
</dbReference>
<evidence type="ECO:0000256" key="4">
    <source>
        <dbReference type="ARBA" id="ARBA00022679"/>
    </source>
</evidence>
<keyword evidence="6 12" id="KW-0547">Nucleotide-binding</keyword>
<dbReference type="PANTHER" id="PTHR10344:SF4">
    <property type="entry name" value="UMP-CMP KINASE 2, MITOCHONDRIAL"/>
    <property type="match status" value="1"/>
</dbReference>
<dbReference type="SUPFAM" id="SSF52540">
    <property type="entry name" value="P-loop containing nucleoside triphosphate hydrolases"/>
    <property type="match status" value="1"/>
</dbReference>
<evidence type="ECO:0000313" key="15">
    <source>
        <dbReference type="Proteomes" id="UP000275137"/>
    </source>
</evidence>
<keyword evidence="4 12" id="KW-0808">Transferase</keyword>
<gene>
    <name evidence="12" type="primary">tmk</name>
    <name evidence="14" type="ORF">ED236_10430</name>
</gene>
<evidence type="ECO:0000256" key="2">
    <source>
        <dbReference type="ARBA" id="ARBA00012980"/>
    </source>
</evidence>
<keyword evidence="5 12" id="KW-0545">Nucleotide biosynthesis</keyword>
<feature type="binding site" evidence="12">
    <location>
        <begin position="10"/>
        <end position="17"/>
    </location>
    <ligand>
        <name>ATP</name>
        <dbReference type="ChEBI" id="CHEBI:30616"/>
    </ligand>
</feature>
<dbReference type="PANTHER" id="PTHR10344">
    <property type="entry name" value="THYMIDYLATE KINASE"/>
    <property type="match status" value="1"/>
</dbReference>
<evidence type="ECO:0000256" key="5">
    <source>
        <dbReference type="ARBA" id="ARBA00022727"/>
    </source>
</evidence>
<evidence type="ECO:0000256" key="8">
    <source>
        <dbReference type="ARBA" id="ARBA00022840"/>
    </source>
</evidence>
<sequence length="205" mass="22849">MRGRFITLEGMDGAGKSTHIPAIEAWLKTQGHRVLLTREPGGTALGERLRELLLHDSMTAETEALLMFAARSEHLAQRILPALQAGDYVVSDRFTDASFAYQSGGRGLASDRLRQLERWVQGDLQPDLTLLFDVPVEVSVQRLASARSPDKFERESAAFFSRIRNAYLLRAAAFPQRFSVIDANRPLPEVWNSVEQALLTLEDAA</sequence>
<evidence type="ECO:0000259" key="13">
    <source>
        <dbReference type="Pfam" id="PF02223"/>
    </source>
</evidence>
<evidence type="ECO:0000256" key="6">
    <source>
        <dbReference type="ARBA" id="ARBA00022741"/>
    </source>
</evidence>
<comment type="similarity">
    <text evidence="1 12">Belongs to the thymidylate kinase family.</text>
</comment>
<dbReference type="NCBIfam" id="TIGR00041">
    <property type="entry name" value="DTMP_kinase"/>
    <property type="match status" value="1"/>
</dbReference>
<comment type="function">
    <text evidence="11 12">Phosphorylation of dTMP to form dTDP in both de novo and salvage pathways of dTTP synthesis.</text>
</comment>
<dbReference type="GO" id="GO:0006233">
    <property type="term" value="P:dTDP biosynthetic process"/>
    <property type="evidence" value="ECO:0007669"/>
    <property type="project" value="InterPro"/>
</dbReference>
<reference evidence="14 15" key="1">
    <citation type="submission" date="2018-10" db="EMBL/GenBank/DDBJ databases">
        <authorList>
            <person name="Chen W.-M."/>
        </authorList>
    </citation>
    <scope>NUCLEOTIDE SEQUENCE [LARGE SCALE GENOMIC DNA]</scope>
    <source>
        <strain evidence="14 15">H-5</strain>
    </source>
</reference>
<evidence type="ECO:0000256" key="10">
    <source>
        <dbReference type="ARBA" id="ARBA00048743"/>
    </source>
</evidence>
<keyword evidence="8 12" id="KW-0067">ATP-binding</keyword>
<name>A0A3N0UYF4_9PROT</name>
<dbReference type="GO" id="GO:0004798">
    <property type="term" value="F:dTMP kinase activity"/>
    <property type="evidence" value="ECO:0007669"/>
    <property type="project" value="UniProtKB-UniRule"/>
</dbReference>
<dbReference type="GO" id="GO:0005829">
    <property type="term" value="C:cytosol"/>
    <property type="evidence" value="ECO:0007669"/>
    <property type="project" value="TreeGrafter"/>
</dbReference>
<dbReference type="EC" id="2.7.4.9" evidence="2 12"/>
<dbReference type="AlphaFoldDB" id="A0A3N0UYF4"/>
<evidence type="ECO:0000256" key="1">
    <source>
        <dbReference type="ARBA" id="ARBA00009776"/>
    </source>
</evidence>
<proteinExistence type="inferred from homology"/>
<dbReference type="FunFam" id="3.40.50.300:FF:000225">
    <property type="entry name" value="Thymidylate kinase"/>
    <property type="match status" value="1"/>
</dbReference>
<dbReference type="EMBL" id="RJVP01000006">
    <property type="protein sequence ID" value="ROH85271.1"/>
    <property type="molecule type" value="Genomic_DNA"/>
</dbReference>
<evidence type="ECO:0000256" key="7">
    <source>
        <dbReference type="ARBA" id="ARBA00022777"/>
    </source>
</evidence>
<dbReference type="GO" id="GO:0006235">
    <property type="term" value="P:dTTP biosynthetic process"/>
    <property type="evidence" value="ECO:0007669"/>
    <property type="project" value="UniProtKB-UniRule"/>
</dbReference>
<evidence type="ECO:0000256" key="9">
    <source>
        <dbReference type="ARBA" id="ARBA00029962"/>
    </source>
</evidence>
<dbReference type="GO" id="GO:0006227">
    <property type="term" value="P:dUDP biosynthetic process"/>
    <property type="evidence" value="ECO:0007669"/>
    <property type="project" value="TreeGrafter"/>
</dbReference>
<evidence type="ECO:0000313" key="14">
    <source>
        <dbReference type="EMBL" id="ROH85271.1"/>
    </source>
</evidence>
<evidence type="ECO:0000256" key="12">
    <source>
        <dbReference type="HAMAP-Rule" id="MF_00165"/>
    </source>
</evidence>
<evidence type="ECO:0000256" key="11">
    <source>
        <dbReference type="ARBA" id="ARBA00057735"/>
    </source>
</evidence>
<accession>A0A3N0UYF4</accession>
<dbReference type="InterPro" id="IPR039430">
    <property type="entry name" value="Thymidylate_kin-like_dom"/>
</dbReference>
<feature type="domain" description="Thymidylate kinase-like" evidence="13">
    <location>
        <begin position="8"/>
        <end position="192"/>
    </location>
</feature>
<evidence type="ECO:0000256" key="3">
    <source>
        <dbReference type="ARBA" id="ARBA00017144"/>
    </source>
</evidence>
<dbReference type="GO" id="GO:0005524">
    <property type="term" value="F:ATP binding"/>
    <property type="evidence" value="ECO:0007669"/>
    <property type="project" value="UniProtKB-UniRule"/>
</dbReference>
<dbReference type="Pfam" id="PF02223">
    <property type="entry name" value="Thymidylate_kin"/>
    <property type="match status" value="1"/>
</dbReference>
<dbReference type="RefSeq" id="WP_123237924.1">
    <property type="nucleotide sequence ID" value="NZ_RJVP01000006.1"/>
</dbReference>
<keyword evidence="15" id="KW-1185">Reference proteome</keyword>
<dbReference type="InterPro" id="IPR027417">
    <property type="entry name" value="P-loop_NTPase"/>
</dbReference>
<organism evidence="14 15">
    <name type="scientific">Pseudomethylobacillus aquaticus</name>
    <dbReference type="NCBI Taxonomy" id="2676064"/>
    <lineage>
        <taxon>Bacteria</taxon>
        <taxon>Pseudomonadati</taxon>
        <taxon>Pseudomonadota</taxon>
        <taxon>Betaproteobacteria</taxon>
        <taxon>Nitrosomonadales</taxon>
        <taxon>Methylophilaceae</taxon>
        <taxon>Pseudomethylobacillus</taxon>
    </lineage>
</organism>
<comment type="catalytic activity">
    <reaction evidence="10 12">
        <text>dTMP + ATP = dTDP + ADP</text>
        <dbReference type="Rhea" id="RHEA:13517"/>
        <dbReference type="ChEBI" id="CHEBI:30616"/>
        <dbReference type="ChEBI" id="CHEBI:58369"/>
        <dbReference type="ChEBI" id="CHEBI:63528"/>
        <dbReference type="ChEBI" id="CHEBI:456216"/>
        <dbReference type="EC" id="2.7.4.9"/>
    </reaction>
</comment>
<dbReference type="Proteomes" id="UP000275137">
    <property type="component" value="Unassembled WGS sequence"/>
</dbReference>
<dbReference type="Gene3D" id="3.40.50.300">
    <property type="entry name" value="P-loop containing nucleotide triphosphate hydrolases"/>
    <property type="match status" value="1"/>
</dbReference>
<dbReference type="HAMAP" id="MF_00165">
    <property type="entry name" value="Thymidylate_kinase"/>
    <property type="match status" value="1"/>
</dbReference>
<dbReference type="InterPro" id="IPR018094">
    <property type="entry name" value="Thymidylate_kinase"/>
</dbReference>
<protein>
    <recommendedName>
        <fullName evidence="3 12">Thymidylate kinase</fullName>
        <ecNumber evidence="2 12">2.7.4.9</ecNumber>
    </recommendedName>
    <alternativeName>
        <fullName evidence="9 12">dTMP kinase</fullName>
    </alternativeName>
</protein>
<keyword evidence="7 12" id="KW-0418">Kinase</keyword>
<comment type="caution">
    <text evidence="14">The sequence shown here is derived from an EMBL/GenBank/DDBJ whole genome shotgun (WGS) entry which is preliminary data.</text>
</comment>